<dbReference type="AlphaFoldDB" id="A0A8T2AXQ8"/>
<feature type="compositionally biased region" description="Basic and acidic residues" evidence="2">
    <location>
        <begin position="304"/>
        <end position="314"/>
    </location>
</feature>
<gene>
    <name evidence="4" type="ORF">ISN45_Aa03g025850</name>
</gene>
<evidence type="ECO:0000259" key="3">
    <source>
        <dbReference type="PROSITE" id="PS50102"/>
    </source>
</evidence>
<sequence>MLMFMLLVNKPTSSQPNPTCSRTKGFHDLYICGGPLLLDTPWESPSQECCNSLKIDKMYCLCQGVTKVFMQYYEVNKLPKLSQSCGNLLTPGSYCGIYKIPGGFFLLLPPSPLKPQIRVFEESFSTMAIARLLSPKLTPHFNNRGFVPMTRRWLSSSPLEDGRKYERLPNSEASTNKDIGQKGVRWYSLGGLLNNFKQKIMGNVILMDKSSGEEDSVLPKSPVVSSSDVPVTKVFTLQNVAESEKCVSSSIKEESSVSEMGSEDASQSVAAENKYCITSSVKEESSVSEMGSQDVSQSVAGIETPEKRESMSVSNERLDNINRLDGLEFGQEKVLRLIPTERVDPSEEQSSKDVALRFLTKEVSESLTSSRENIGKLQPEKGLFDKAKPPQNSLSKLFVKSDPYKEVKLPLRFEALSNSNSSMPTGESCSDAGDQYGLFGKMLSDPVQEIKSISKENDKHRFSDIPQNPDSLTSVLLRDWIDDQKSGDLAAIRERKSIFSLESSRNTVAPMAVGSKKKLMDSLNLPTDNGMDAEANSLNPNSREEKCIPKGNSAFQKSDRFCATEEEEYKGETLVMENQSLCSQAALAATTANPKVTKKSLFALSAGEHSPNKVLLRFLQESCQKKHIVEVFSQFGAVLHVQEIPSFEGCIYKDALLTFETNTAVKKALKKGRVTVMNNNAVVEATSQEDMVERICIPDLIGDPDVPVALVKEPSRTVKIHPLTHDFSSNQIKEALKFCRSNISKFILGSSRTEAFVEFETEDGKERALAEHSISICNTQLFISRIDIPRTIVARISNLSKSAMKDVRALCVPYGQIKQVYIRGNGVVDVLFDVSEWPNMLTILNSLNGMEIDGKKLVVRPATTVIPPEILRVLWKDPREKRYVKSVIQNLVREIEQPLDATRCHTLMTDLLV</sequence>
<dbReference type="CDD" id="cd00590">
    <property type="entry name" value="RRM_SF"/>
    <property type="match status" value="2"/>
</dbReference>
<evidence type="ECO:0000313" key="5">
    <source>
        <dbReference type="Proteomes" id="UP000694240"/>
    </source>
</evidence>
<accession>A0A8T2AXQ8</accession>
<proteinExistence type="predicted"/>
<dbReference type="PROSITE" id="PS50102">
    <property type="entry name" value="RRM"/>
    <property type="match status" value="1"/>
</dbReference>
<organism evidence="4 5">
    <name type="scientific">Arabidopsis thaliana x Arabidopsis arenosa</name>
    <dbReference type="NCBI Taxonomy" id="1240361"/>
    <lineage>
        <taxon>Eukaryota</taxon>
        <taxon>Viridiplantae</taxon>
        <taxon>Streptophyta</taxon>
        <taxon>Embryophyta</taxon>
        <taxon>Tracheophyta</taxon>
        <taxon>Spermatophyta</taxon>
        <taxon>Magnoliopsida</taxon>
        <taxon>eudicotyledons</taxon>
        <taxon>Gunneridae</taxon>
        <taxon>Pentapetalae</taxon>
        <taxon>rosids</taxon>
        <taxon>malvids</taxon>
        <taxon>Brassicales</taxon>
        <taxon>Brassicaceae</taxon>
        <taxon>Camelineae</taxon>
        <taxon>Arabidopsis</taxon>
    </lineage>
</organism>
<dbReference type="InterPro" id="IPR016140">
    <property type="entry name" value="Bifunc_inhib/LTP/seed_store"/>
</dbReference>
<dbReference type="Proteomes" id="UP000694240">
    <property type="component" value="Chromosome 8"/>
</dbReference>
<keyword evidence="1" id="KW-0694">RNA-binding</keyword>
<name>A0A8T2AXQ8_9BRAS</name>
<reference evidence="4 5" key="1">
    <citation type="submission" date="2020-12" db="EMBL/GenBank/DDBJ databases">
        <title>Concerted genomic and epigenomic changes stabilize Arabidopsis allopolyploids.</title>
        <authorList>
            <person name="Chen Z."/>
        </authorList>
    </citation>
    <scope>NUCLEOTIDE SEQUENCE [LARGE SCALE GENOMIC DNA]</scope>
    <source>
        <strain evidence="4">Allo738</strain>
        <tissue evidence="4">Leaf</tissue>
    </source>
</reference>
<comment type="caution">
    <text evidence="4">The sequence shown here is derived from an EMBL/GenBank/DDBJ whole genome shotgun (WGS) entry which is preliminary data.</text>
</comment>
<evidence type="ECO:0000313" key="4">
    <source>
        <dbReference type="EMBL" id="KAG7578399.1"/>
    </source>
</evidence>
<dbReference type="PANTHER" id="PTHR34568:SF5">
    <property type="entry name" value="RNA-BINDING (RRM_RBD_RNP MOTIFS) FAMILY PROTEIN"/>
    <property type="match status" value="1"/>
</dbReference>
<feature type="region of interest" description="Disordered" evidence="2">
    <location>
        <begin position="286"/>
        <end position="314"/>
    </location>
</feature>
<dbReference type="SMART" id="SM00360">
    <property type="entry name" value="RRM"/>
    <property type="match status" value="3"/>
</dbReference>
<keyword evidence="5" id="KW-1185">Reference proteome</keyword>
<dbReference type="EMBL" id="JAEFBK010000008">
    <property type="protein sequence ID" value="KAG7578399.1"/>
    <property type="molecule type" value="Genomic_DNA"/>
</dbReference>
<feature type="compositionally biased region" description="Polar residues" evidence="2">
    <location>
        <begin position="290"/>
        <end position="299"/>
    </location>
</feature>
<dbReference type="PANTHER" id="PTHR34568">
    <property type="entry name" value="RRM DOMAIN-CONTAINING PROTEIN"/>
    <property type="match status" value="1"/>
</dbReference>
<dbReference type="Pfam" id="PF14368">
    <property type="entry name" value="LTP_2"/>
    <property type="match status" value="1"/>
</dbReference>
<evidence type="ECO:0000256" key="2">
    <source>
        <dbReference type="SAM" id="MobiDB-lite"/>
    </source>
</evidence>
<protein>
    <submittedName>
        <fullName evidence="4">Bifunctional inhibitor/plant lipid transfer protein/seed storage helical domain</fullName>
    </submittedName>
</protein>
<evidence type="ECO:0000256" key="1">
    <source>
        <dbReference type="PROSITE-ProRule" id="PRU00176"/>
    </source>
</evidence>
<dbReference type="InterPro" id="IPR058942">
    <property type="entry name" value="AT3G52170-like"/>
</dbReference>
<feature type="domain" description="RRM" evidence="3">
    <location>
        <begin position="779"/>
        <end position="864"/>
    </location>
</feature>
<dbReference type="GO" id="GO:0003723">
    <property type="term" value="F:RNA binding"/>
    <property type="evidence" value="ECO:0007669"/>
    <property type="project" value="UniProtKB-UniRule"/>
</dbReference>
<dbReference type="InterPro" id="IPR000504">
    <property type="entry name" value="RRM_dom"/>
</dbReference>